<dbReference type="EMBL" id="CP033912">
    <property type="protein sequence ID" value="AZA94843.1"/>
    <property type="molecule type" value="Genomic_DNA"/>
</dbReference>
<dbReference type="EMBL" id="CP033915">
    <property type="protein sequence ID" value="AZA86433.1"/>
    <property type="molecule type" value="Genomic_DNA"/>
</dbReference>
<sequence length="297" mass="32205">MNKPIMFTDPDGRYASQIQDLRNSMPNVYSGWENVQGVNFGDWNNFSNGSQFNEFVSQINASGLGGGGYTFTGNAAGSMYHYFADGGNINGITFKNGWAMWGILEGDPYVVGYDGDMYLSDTGSVVLHRARVENSSFDWYGPGGRLNWFIGATGSGVGNFAEKFYIGTARPNTPVKFLGQNFYGNGRTFVKAAPIAQAIGRFSFGLGVAMDGIGVYNYYYNKDSINKIHPAKAGLNTAMAAYGLTGAGTIPAILYFGVDAFYPAGWEGYGNDYQRIQSENANIIPGFITAPYGSQKF</sequence>
<dbReference type="RefSeq" id="WP_123854041.1">
    <property type="nucleotide sequence ID" value="NZ_CP033912.1"/>
</dbReference>
<dbReference type="Proteomes" id="UP000274073">
    <property type="component" value="Chromosome"/>
</dbReference>
<organism evidence="1 3">
    <name type="scientific">Chryseobacterium shandongense</name>
    <dbReference type="NCBI Taxonomy" id="1493872"/>
    <lineage>
        <taxon>Bacteria</taxon>
        <taxon>Pseudomonadati</taxon>
        <taxon>Bacteroidota</taxon>
        <taxon>Flavobacteriia</taxon>
        <taxon>Flavobacteriales</taxon>
        <taxon>Weeksellaceae</taxon>
        <taxon>Chryseobacterium group</taxon>
        <taxon>Chryseobacterium</taxon>
    </lineage>
</organism>
<proteinExistence type="predicted"/>
<evidence type="ECO:0000313" key="2">
    <source>
        <dbReference type="EMBL" id="AZA94843.1"/>
    </source>
</evidence>
<reference evidence="3 4" key="1">
    <citation type="submission" date="2018-11" db="EMBL/GenBank/DDBJ databases">
        <title>Proposal to divide the Flavobacteriaceae and reorganize its genera based on Amino Acid Identity values calculated from whole genome sequences.</title>
        <authorList>
            <person name="Nicholson A.C."/>
            <person name="Gulvik C.A."/>
            <person name="Whitney A.M."/>
            <person name="Humrighouse B.W."/>
            <person name="Bell M."/>
            <person name="Holmes B."/>
            <person name="Steigerwalt A.G."/>
            <person name="Villarma A."/>
            <person name="Sheth M."/>
            <person name="Batra D."/>
            <person name="Pryor J."/>
            <person name="Bernardet J.-F."/>
            <person name="Hugo C."/>
            <person name="Kampfer P."/>
            <person name="Newman J."/>
            <person name="McQuiston J.R."/>
        </authorList>
    </citation>
    <scope>NUCLEOTIDE SEQUENCE [LARGE SCALE GENOMIC DNA]</scope>
    <source>
        <strain evidence="1 3">G0207</strain>
        <strain evidence="2 4">H5143</strain>
    </source>
</reference>
<evidence type="ECO:0000313" key="4">
    <source>
        <dbReference type="Proteomes" id="UP000281741"/>
    </source>
</evidence>
<keyword evidence="4" id="KW-1185">Reference proteome</keyword>
<accession>A0AAD1DLB6</accession>
<dbReference type="AlphaFoldDB" id="A0AAD1DLB6"/>
<evidence type="ECO:0000313" key="3">
    <source>
        <dbReference type="Proteomes" id="UP000274073"/>
    </source>
</evidence>
<name>A0AAD1DLB6_9FLAO</name>
<dbReference type="Proteomes" id="UP000281741">
    <property type="component" value="Chromosome"/>
</dbReference>
<gene>
    <name evidence="1" type="ORF">EG349_06350</name>
    <name evidence="2" type="ORF">EG353_04360</name>
</gene>
<evidence type="ECO:0000313" key="1">
    <source>
        <dbReference type="EMBL" id="AZA86433.1"/>
    </source>
</evidence>
<protein>
    <submittedName>
        <fullName evidence="1">Uncharacterized protein</fullName>
    </submittedName>
</protein>